<feature type="domain" description="Periplakin-like plectin repeat" evidence="11">
    <location>
        <begin position="1401"/>
        <end position="1545"/>
    </location>
</feature>
<name>A0A8C9R3I3_SCLFO</name>
<evidence type="ECO:0000259" key="10">
    <source>
        <dbReference type="Pfam" id="PF23160"/>
    </source>
</evidence>
<dbReference type="GO" id="GO:0045296">
    <property type="term" value="F:cadherin binding"/>
    <property type="evidence" value="ECO:0007669"/>
    <property type="project" value="TreeGrafter"/>
</dbReference>
<evidence type="ECO:0000256" key="5">
    <source>
        <dbReference type="ARBA" id="ARBA00022949"/>
    </source>
</evidence>
<comment type="subcellular location">
    <subcellularLocation>
        <location evidence="1">Cell junction</location>
        <location evidence="1">Desmosome</location>
    </subcellularLocation>
</comment>
<dbReference type="PANTHER" id="PTHR23169">
    <property type="entry name" value="ENVOPLAKIN"/>
    <property type="match status" value="1"/>
</dbReference>
<feature type="coiled-coil region" evidence="7">
    <location>
        <begin position="888"/>
        <end position="922"/>
    </location>
</feature>
<evidence type="ECO:0000256" key="8">
    <source>
        <dbReference type="SAM" id="MobiDB-lite"/>
    </source>
</evidence>
<reference evidence="12 13" key="1">
    <citation type="submission" date="2019-04" db="EMBL/GenBank/DDBJ databases">
        <authorList>
            <consortium name="Wellcome Sanger Institute Data Sharing"/>
        </authorList>
    </citation>
    <scope>NUCLEOTIDE SEQUENCE [LARGE SCALE GENOMIC DNA]</scope>
</reference>
<evidence type="ECO:0000256" key="7">
    <source>
        <dbReference type="SAM" id="Coils"/>
    </source>
</evidence>
<dbReference type="GeneID" id="108937333"/>
<dbReference type="Proteomes" id="UP000694397">
    <property type="component" value="Chromosome 8"/>
</dbReference>
<dbReference type="GO" id="GO:0005737">
    <property type="term" value="C:cytoplasm"/>
    <property type="evidence" value="ECO:0007669"/>
    <property type="project" value="TreeGrafter"/>
</dbReference>
<keyword evidence="13" id="KW-1185">Reference proteome</keyword>
<protein>
    <submittedName>
        <fullName evidence="12">Envoplakin-like</fullName>
    </submittedName>
</protein>
<gene>
    <name evidence="12" type="primary">LOC108937333</name>
</gene>
<feature type="coiled-coil region" evidence="7">
    <location>
        <begin position="21"/>
        <end position="48"/>
    </location>
</feature>
<accession>A0A8C9R3I3</accession>
<evidence type="ECO:0000256" key="1">
    <source>
        <dbReference type="ARBA" id="ARBA00004568"/>
    </source>
</evidence>
<dbReference type="GeneTree" id="ENSGT00940000153578"/>
<dbReference type="InterPro" id="IPR035915">
    <property type="entry name" value="Plakin_repeat_sf"/>
</dbReference>
<dbReference type="Pfam" id="PF26346">
    <property type="entry name" value="Plectin_PPL"/>
    <property type="match status" value="3"/>
</dbReference>
<keyword evidence="5" id="KW-0965">Cell junction</keyword>
<dbReference type="GO" id="GO:0042060">
    <property type="term" value="P:wound healing"/>
    <property type="evidence" value="ECO:0007669"/>
    <property type="project" value="TreeGrafter"/>
</dbReference>
<dbReference type="Gene3D" id="3.90.1290.10">
    <property type="entry name" value="Plakin repeat"/>
    <property type="match status" value="1"/>
</dbReference>
<feature type="domain" description="Periplakin/Envoplakin N-terminal" evidence="10">
    <location>
        <begin position="31"/>
        <end position="123"/>
    </location>
</feature>
<evidence type="ECO:0000256" key="2">
    <source>
        <dbReference type="ARBA" id="ARBA00009109"/>
    </source>
</evidence>
<organism evidence="12 13">
    <name type="scientific">Scleropages formosus</name>
    <name type="common">Asian bonytongue</name>
    <name type="synonym">Osteoglossum formosum</name>
    <dbReference type="NCBI Taxonomy" id="113540"/>
    <lineage>
        <taxon>Eukaryota</taxon>
        <taxon>Metazoa</taxon>
        <taxon>Chordata</taxon>
        <taxon>Craniata</taxon>
        <taxon>Vertebrata</taxon>
        <taxon>Euteleostomi</taxon>
        <taxon>Actinopterygii</taxon>
        <taxon>Neopterygii</taxon>
        <taxon>Teleostei</taxon>
        <taxon>Osteoglossocephala</taxon>
        <taxon>Osteoglossomorpha</taxon>
        <taxon>Osteoglossiformes</taxon>
        <taxon>Osteoglossidae</taxon>
        <taxon>Scleropages</taxon>
    </lineage>
</organism>
<dbReference type="Gene3D" id="1.20.58.60">
    <property type="match status" value="3"/>
</dbReference>
<keyword evidence="3" id="KW-0597">Phosphoprotein</keyword>
<evidence type="ECO:0000313" key="13">
    <source>
        <dbReference type="Proteomes" id="UP000694397"/>
    </source>
</evidence>
<dbReference type="SUPFAM" id="SSF57997">
    <property type="entry name" value="Tropomyosin"/>
    <property type="match status" value="1"/>
</dbReference>
<feature type="domain" description="Desmoplakin SH3" evidence="9">
    <location>
        <begin position="380"/>
        <end position="444"/>
    </location>
</feature>
<feature type="coiled-coil region" evidence="7">
    <location>
        <begin position="1184"/>
        <end position="1218"/>
    </location>
</feature>
<reference evidence="12" key="2">
    <citation type="submission" date="2025-08" db="UniProtKB">
        <authorList>
            <consortium name="Ensembl"/>
        </authorList>
    </citation>
    <scope>IDENTIFICATION</scope>
</reference>
<sequence length="1999" mass="229072">MLKKKDSYTVNDPSRITRAEANDLSVLIARMQRNADLMEKDILDAEEKMALDSDNATKGLSFQSQRTTKALLADAERLLDGLFQDLEKAKSMKHPQANEIEHDIHNLQDRWQKDCDIHSEVYKQLKGTKVSTKANWPVMLKQKQMQVDTGEYGPSVPDIEKQIASHNILQKEIEAYGPVLDSQATSTPEESDTINKQYKNLLESSRQRGLHLSSLYDYLLGCTKEVAYLRKQQDKVLQQDWSDRSASLLDVCQLDENFKESSLRSHEREARKLQDDADRLVRSGHPASAIVKTHRDAVRDEWQRFSFLCACRDKHLNNLRSCKKFQADVETLSDSLRRLRSSLDLATLGSQTNAEADEALLQQTEQLLADLKMRSKSIPPLHLRRCVPGEPTAVEALSDWKDAKVSITQGERFTLRSNSDPESWSVQTISGATMTVPGACLLIPPPDPQTIDKVGRLEKEIADLRKRREAAQSSQKSGTVEVTQTQRSVLVSTTFDDSKAGGLASKLDRVDSDLTQVKRDILSRLRAPLDRKDPVCDLIERLEKQVNADLVIRNLDQEIAAVQRETDLLSSAKPGDPAINSLRLKLNSIKNKQSDIATLADLYTKKANASVYLGNQMEKVDVFVTGLEDQLSKQAPVPDAPSAIQTQILKLQDMHRDLNGKQREVQQLSRDLEPVKQVCSSLQAGYQEYCPDLCRQEAEVRRLQKRYDNIEFQLQTRDAVMKEAAKKHQTFESAIQSLNLFLNNLPNNEISPSDSLSQVNTKMNSQKRVIEDIRKKREDLKRVTSLSFDLQSILSEYDANCDKYRSIVDEGGNISPKKQHASSMLQSVQERERALHKRFSEVSAENEQLLSQMGYAKNLVAQTEDRATQVVVQQHLQLQSQQRGMDEVDGLKQELAAETTRRTRTEDELDSFQRRMISLKSRRGVERVEEKEVLQYYRDPKLESSLELMRSKIHDEALKQSSTKAEVEVINKKIVVLENEVKNVTPKLVTKVVTEIERDPKLDITASKMREELQKLKEEIRIKASETINMKTEISILEQKRPPIKEKVVKKEVVQLERDPEMQRAIASFQADIAKETERCKYLNDEIFSTRREINTLERIIPTVMPRIITKEVKSVERDPELINESKRLSTLSEEEKALNNALIEEIAKLQLSYAQVQNFKPKIEVKETINEIYRIDPETEVQLLRMKKELQESSKQRISVEQEIKMLMMELEALRSQKPKVELKELTREVVKEERSPEIMKEMQRLNDQLSSLQSTFDSTLECLTSLRKERDEWKAKNSKVETKVVTKEVIRYENDPLLEKEAERLRKEVREETQRRRAIEETVFDLQHMYLQLENQKPEERVVVKEVVRLQRDPTQILEHDKLSRSIDEEVKSRRKLELEVEKLRAVVKEKETSLGQTEERQKKIKVEMELRQIRARITELESTPTPITEKVVVEEVMKVERSPEMEKMIDNLHGEMDRESNHVLRLEKEIQNLKVKLEILEREKTTEKTVYKEVIRVERDEAVEAERARLREQVSNKKNERRDLEDDIQLLNSKLTRLQNSKKGTSREKASLVQSHEPLQKESESLLNELRKLELRKQEITITFHQQSQLLSEQNQQNKRKSIMMEAEVQHLENDILEEKNKIHKRENYIIELQNSLKEATSEVRETNRSTRITILDPETGKDMSPYDAYLEGLIDRNHYIHLQELECSWEEVTSTDPQGERTVLQDRKSGKQYSFRSALKAGRVSNRDIQRYRDGKIPIAEFALMIAGETKTKIPLQAEPKTSVSSSSTSLSSSATVSGQEECFPISGVIDTTTNNRMSVRSALTRNLIDPDTALKLLEAQAATGGIVDITNNIRYSVHKAAMNGLIDRALLKQLLNAQKAFTGIEDSSSKNRLSLGDAVQKGLMPRDIAFRFMEAQVLTGGLVDPNRAGRMSVEDALKIGMIDSATAEALKDESKSAKDLVDPITKKKISYKEAMVRCKKEPSTELLMLPVACTETDAAPSYSSRSRSSSYGYF</sequence>
<feature type="domain" description="Periplakin-like plectin repeat" evidence="11">
    <location>
        <begin position="940"/>
        <end position="1104"/>
    </location>
</feature>
<dbReference type="GO" id="GO:0016020">
    <property type="term" value="C:membrane"/>
    <property type="evidence" value="ECO:0007669"/>
    <property type="project" value="TreeGrafter"/>
</dbReference>
<evidence type="ECO:0000313" key="12">
    <source>
        <dbReference type="Ensembl" id="ENSSFOP00015005910.1"/>
    </source>
</evidence>
<dbReference type="PANTHER" id="PTHR23169:SF7">
    <property type="entry name" value="ENVOPLAKIN"/>
    <property type="match status" value="1"/>
</dbReference>
<dbReference type="KEGG" id="sfm:108937333"/>
<dbReference type="Ensembl" id="ENSSFOT00015006006.2">
    <property type="protein sequence ID" value="ENSSFOP00015005910.1"/>
    <property type="gene ID" value="ENSSFOG00015003855.2"/>
</dbReference>
<dbReference type="GO" id="GO:0005882">
    <property type="term" value="C:intermediate filament"/>
    <property type="evidence" value="ECO:0007669"/>
    <property type="project" value="TreeGrafter"/>
</dbReference>
<dbReference type="InterPro" id="IPR058847">
    <property type="entry name" value="Plectin_PPL"/>
</dbReference>
<feature type="coiled-coil region" evidence="7">
    <location>
        <begin position="1265"/>
        <end position="1324"/>
    </location>
</feature>
<dbReference type="FunFam" id="3.90.1290.10:FF:000002">
    <property type="entry name" value="Plectin a"/>
    <property type="match status" value="1"/>
</dbReference>
<dbReference type="InterPro" id="IPR001101">
    <property type="entry name" value="Plectin_repeat"/>
</dbReference>
<dbReference type="InterPro" id="IPR055419">
    <property type="entry name" value="Spectrin_PEPL/EVPL"/>
</dbReference>
<dbReference type="GO" id="GO:0030057">
    <property type="term" value="C:desmosome"/>
    <property type="evidence" value="ECO:0007669"/>
    <property type="project" value="UniProtKB-SubCell"/>
</dbReference>
<dbReference type="GO" id="GO:0045104">
    <property type="term" value="P:intermediate filament cytoskeleton organization"/>
    <property type="evidence" value="ECO:0007669"/>
    <property type="project" value="InterPro"/>
</dbReference>
<keyword evidence="6 7" id="KW-0175">Coiled coil</keyword>
<evidence type="ECO:0000256" key="4">
    <source>
        <dbReference type="ARBA" id="ARBA00022737"/>
    </source>
</evidence>
<dbReference type="Pfam" id="PF23160">
    <property type="entry name" value="Spectrin_1st_PEPL"/>
    <property type="match status" value="1"/>
</dbReference>
<evidence type="ECO:0000256" key="3">
    <source>
        <dbReference type="ARBA" id="ARBA00022553"/>
    </source>
</evidence>
<dbReference type="SUPFAM" id="SSF46966">
    <property type="entry name" value="Spectrin repeat"/>
    <property type="match status" value="3"/>
</dbReference>
<evidence type="ECO:0000256" key="6">
    <source>
        <dbReference type="ARBA" id="ARBA00023054"/>
    </source>
</evidence>
<dbReference type="Pfam" id="PF17902">
    <property type="entry name" value="SH3_10"/>
    <property type="match status" value="1"/>
</dbReference>
<feature type="coiled-coil region" evidence="7">
    <location>
        <begin position="1369"/>
        <end position="1426"/>
    </location>
</feature>
<keyword evidence="4" id="KW-0677">Repeat</keyword>
<dbReference type="SUPFAM" id="SSF75399">
    <property type="entry name" value="Plakin repeat"/>
    <property type="match status" value="2"/>
</dbReference>
<dbReference type="SMART" id="SM00250">
    <property type="entry name" value="PLEC"/>
    <property type="match status" value="7"/>
</dbReference>
<feature type="domain" description="Periplakin-like plectin repeat" evidence="11">
    <location>
        <begin position="1178"/>
        <end position="1342"/>
    </location>
</feature>
<dbReference type="RefSeq" id="XP_018612700.1">
    <property type="nucleotide sequence ID" value="XM_018757184.2"/>
</dbReference>
<dbReference type="OrthoDB" id="9945740at2759"/>
<evidence type="ECO:0000259" key="11">
    <source>
        <dbReference type="Pfam" id="PF26346"/>
    </source>
</evidence>
<feature type="coiled-coil region" evidence="7">
    <location>
        <begin position="756"/>
        <end position="783"/>
    </location>
</feature>
<dbReference type="Gene3D" id="3.30.160.780">
    <property type="match status" value="1"/>
</dbReference>
<dbReference type="Pfam" id="PF00681">
    <property type="entry name" value="Plectin"/>
    <property type="match status" value="2"/>
</dbReference>
<dbReference type="Gene3D" id="2.30.30.40">
    <property type="entry name" value="SH3 Domains"/>
    <property type="match status" value="1"/>
</dbReference>
<dbReference type="InterPro" id="IPR018159">
    <property type="entry name" value="Spectrin/alpha-actinin"/>
</dbReference>
<dbReference type="FunFam" id="3.30.160.780:FF:000001">
    <property type="entry name" value="Plectin a"/>
    <property type="match status" value="1"/>
</dbReference>
<dbReference type="InterPro" id="IPR043197">
    <property type="entry name" value="Plakin"/>
</dbReference>
<reference evidence="12" key="3">
    <citation type="submission" date="2025-09" db="UniProtKB">
        <authorList>
            <consortium name="Ensembl"/>
        </authorList>
    </citation>
    <scope>IDENTIFICATION</scope>
</reference>
<comment type="similarity">
    <text evidence="2">Belongs to the plakin or cytolinker family.</text>
</comment>
<evidence type="ECO:0000259" key="9">
    <source>
        <dbReference type="Pfam" id="PF17902"/>
    </source>
</evidence>
<feature type="region of interest" description="Disordered" evidence="8">
    <location>
        <begin position="1539"/>
        <end position="1561"/>
    </location>
</feature>
<dbReference type="InterPro" id="IPR041615">
    <property type="entry name" value="Desmoplakin_SH3"/>
</dbReference>
<dbReference type="GO" id="GO:0005198">
    <property type="term" value="F:structural molecule activity"/>
    <property type="evidence" value="ECO:0007669"/>
    <property type="project" value="TreeGrafter"/>
</dbReference>
<dbReference type="SMART" id="SM00150">
    <property type="entry name" value="SPEC"/>
    <property type="match status" value="2"/>
</dbReference>
<proteinExistence type="inferred from homology"/>